<dbReference type="PANTHER" id="PTHR36492">
    <property type="match status" value="1"/>
</dbReference>
<accession>A0ABP9C8A0</accession>
<sequence>MIGMSRGPRLLATSDLHVNRQENEDLVRELAPTHPDDWLIVAGDVGDRVATTLWALEILAGRFARVIWVPGNHELWTPPGDEVDLVGPARYDHLVAECRRLGVLTPEDPWPVWEGAGGPALVCPMFLLYDYSVRPPSIPASWTDEQALEVAREAGVVCTDEVLMSSDPFPGPAAWCADRLARTLARLEDRPAGMPTVLVNHWPLTPHPTRILRHPEFAIWCGTTATADWHVRFDAEVVVYGHLHVPRTTVEDGVRCEEVSVGYPREWRRHGLVRGALREILPGAPDDGPDPFTAWAAEQRARWARS</sequence>
<dbReference type="Pfam" id="PF00149">
    <property type="entry name" value="Metallophos"/>
    <property type="match status" value="1"/>
</dbReference>
<organism evidence="2 3">
    <name type="scientific">Actinomycetospora chlora</name>
    <dbReference type="NCBI Taxonomy" id="663608"/>
    <lineage>
        <taxon>Bacteria</taxon>
        <taxon>Bacillati</taxon>
        <taxon>Actinomycetota</taxon>
        <taxon>Actinomycetes</taxon>
        <taxon>Pseudonocardiales</taxon>
        <taxon>Pseudonocardiaceae</taxon>
        <taxon>Actinomycetospora</taxon>
    </lineage>
</organism>
<feature type="domain" description="Calcineurin-like phosphoesterase" evidence="1">
    <location>
        <begin position="9"/>
        <end position="246"/>
    </location>
</feature>
<comment type="caution">
    <text evidence="2">The sequence shown here is derived from an EMBL/GenBank/DDBJ whole genome shotgun (WGS) entry which is preliminary data.</text>
</comment>
<dbReference type="InterPro" id="IPR052963">
    <property type="entry name" value="Pantetheine_PDE"/>
</dbReference>
<name>A0ABP9C8A0_9PSEU</name>
<dbReference type="Proteomes" id="UP001500928">
    <property type="component" value="Unassembled WGS sequence"/>
</dbReference>
<dbReference type="InterPro" id="IPR029052">
    <property type="entry name" value="Metallo-depent_PP-like"/>
</dbReference>
<evidence type="ECO:0000313" key="3">
    <source>
        <dbReference type="Proteomes" id="UP001500928"/>
    </source>
</evidence>
<dbReference type="InterPro" id="IPR004843">
    <property type="entry name" value="Calcineurin-like_PHP"/>
</dbReference>
<dbReference type="Gene3D" id="3.60.21.10">
    <property type="match status" value="1"/>
</dbReference>
<dbReference type="PANTHER" id="PTHR36492:SF2">
    <property type="entry name" value="[ACYL-CARRIER-PROTEIN] PHOSPHODIESTERASE PPTH"/>
    <property type="match status" value="1"/>
</dbReference>
<dbReference type="EMBL" id="BAABHO010000052">
    <property type="protein sequence ID" value="GAA4806062.1"/>
    <property type="molecule type" value="Genomic_DNA"/>
</dbReference>
<evidence type="ECO:0000313" key="2">
    <source>
        <dbReference type="EMBL" id="GAA4806062.1"/>
    </source>
</evidence>
<reference evidence="3" key="1">
    <citation type="journal article" date="2019" name="Int. J. Syst. Evol. Microbiol.">
        <title>The Global Catalogue of Microorganisms (GCM) 10K type strain sequencing project: providing services to taxonomists for standard genome sequencing and annotation.</title>
        <authorList>
            <consortium name="The Broad Institute Genomics Platform"/>
            <consortium name="The Broad Institute Genome Sequencing Center for Infectious Disease"/>
            <person name="Wu L."/>
            <person name="Ma J."/>
        </authorList>
    </citation>
    <scope>NUCLEOTIDE SEQUENCE [LARGE SCALE GENOMIC DNA]</scope>
    <source>
        <strain evidence="3">JCM 17979</strain>
    </source>
</reference>
<proteinExistence type="predicted"/>
<evidence type="ECO:0000259" key="1">
    <source>
        <dbReference type="Pfam" id="PF00149"/>
    </source>
</evidence>
<gene>
    <name evidence="2" type="ORF">GCM10023200_49530</name>
</gene>
<keyword evidence="3" id="KW-1185">Reference proteome</keyword>
<dbReference type="CDD" id="cd00838">
    <property type="entry name" value="MPP_superfamily"/>
    <property type="match status" value="1"/>
</dbReference>
<dbReference type="SUPFAM" id="SSF56300">
    <property type="entry name" value="Metallo-dependent phosphatases"/>
    <property type="match status" value="1"/>
</dbReference>
<protein>
    <submittedName>
        <fullName evidence="2">Metallophosphoesterase</fullName>
    </submittedName>
</protein>